<feature type="domain" description="Glycine-zipper-containing OmpA-like membrane" evidence="2">
    <location>
        <begin position="64"/>
        <end position="105"/>
    </location>
</feature>
<proteinExistence type="predicted"/>
<name>A0A7T0G1J6_9BACT</name>
<dbReference type="Pfam" id="PF13436">
    <property type="entry name" value="Gly-zipper_OmpA"/>
    <property type="match status" value="1"/>
</dbReference>
<reference evidence="3 4" key="1">
    <citation type="submission" date="2020-02" db="EMBL/GenBank/DDBJ databases">
        <title>Genomic and physiological characterization of two novel Nitrospinaceae genera.</title>
        <authorList>
            <person name="Mueller A.J."/>
            <person name="Jung M.-Y."/>
            <person name="Strachan C.R."/>
            <person name="Herbold C.W."/>
            <person name="Kirkegaard R.H."/>
            <person name="Daims H."/>
        </authorList>
    </citation>
    <scope>NUCLEOTIDE SEQUENCE [LARGE SCALE GENOMIC DNA]</scope>
    <source>
        <strain evidence="3">EB</strain>
    </source>
</reference>
<gene>
    <name evidence="3" type="ORF">G3M70_16925</name>
</gene>
<feature type="signal peptide" evidence="1">
    <location>
        <begin position="1"/>
        <end position="22"/>
    </location>
</feature>
<evidence type="ECO:0000256" key="1">
    <source>
        <dbReference type="SAM" id="SignalP"/>
    </source>
</evidence>
<feature type="chain" id="PRO_5032404824" description="Glycine-zipper-containing OmpA-like membrane domain-containing protein" evidence="1">
    <location>
        <begin position="23"/>
        <end position="131"/>
    </location>
</feature>
<evidence type="ECO:0000313" key="3">
    <source>
        <dbReference type="EMBL" id="QPJ63465.1"/>
    </source>
</evidence>
<organism evidence="3 4">
    <name type="scientific">Candidatus Nitronauta litoralis</name>
    <dbReference type="NCBI Taxonomy" id="2705533"/>
    <lineage>
        <taxon>Bacteria</taxon>
        <taxon>Pseudomonadati</taxon>
        <taxon>Nitrospinota/Tectimicrobiota group</taxon>
        <taxon>Nitrospinota</taxon>
        <taxon>Nitrospinia</taxon>
        <taxon>Nitrospinales</taxon>
        <taxon>Nitrospinaceae</taxon>
        <taxon>Candidatus Nitronauta</taxon>
    </lineage>
</organism>
<evidence type="ECO:0000259" key="2">
    <source>
        <dbReference type="Pfam" id="PF13436"/>
    </source>
</evidence>
<dbReference type="Proteomes" id="UP000594688">
    <property type="component" value="Chromosome"/>
</dbReference>
<protein>
    <recommendedName>
        <fullName evidence="2">Glycine-zipper-containing OmpA-like membrane domain-containing protein</fullName>
    </recommendedName>
</protein>
<dbReference type="InterPro" id="IPR025693">
    <property type="entry name" value="Gly-zipper_OmpA-like_dom"/>
</dbReference>
<evidence type="ECO:0000313" key="4">
    <source>
        <dbReference type="Proteomes" id="UP000594688"/>
    </source>
</evidence>
<dbReference type="KEGG" id="nli:G3M70_16925"/>
<dbReference type="AlphaFoldDB" id="A0A7T0G1J6"/>
<keyword evidence="1" id="KW-0732">Signal</keyword>
<dbReference type="EMBL" id="CP048685">
    <property type="protein sequence ID" value="QPJ63465.1"/>
    <property type="molecule type" value="Genomic_DNA"/>
</dbReference>
<accession>A0A7T0G1J6</accession>
<dbReference type="PROSITE" id="PS51257">
    <property type="entry name" value="PROKAR_LIPOPROTEIN"/>
    <property type="match status" value="1"/>
</dbReference>
<sequence length="131" mass="12857">MVKRTIVAVAVLGLLFTGCASRGGYAPTVDPYGDPNADRISQDTAECRSLAERASGDTATETGKGALVGGLLGAAAGAAIGAAVGSPGTGAMVGAAAGGLGGGAKEGLSAEETFKRSYQNCMRNRGHNVID</sequence>